<keyword evidence="1" id="KW-0472">Membrane</keyword>
<keyword evidence="1" id="KW-0812">Transmembrane</keyword>
<dbReference type="InterPro" id="IPR018723">
    <property type="entry name" value="DUF2254_membrane"/>
</dbReference>
<keyword evidence="1" id="KW-1133">Transmembrane helix</keyword>
<feature type="transmembrane region" description="Helical" evidence="1">
    <location>
        <begin position="143"/>
        <end position="162"/>
    </location>
</feature>
<dbReference type="PATRIC" id="fig|316.97.peg.2705"/>
<evidence type="ECO:0008006" key="4">
    <source>
        <dbReference type="Google" id="ProtNLM"/>
    </source>
</evidence>
<accession>A0A023WTA8</accession>
<feature type="transmembrane region" description="Helical" evidence="1">
    <location>
        <begin position="112"/>
        <end position="131"/>
    </location>
</feature>
<dbReference type="Pfam" id="PF10011">
    <property type="entry name" value="DUF2254"/>
    <property type="match status" value="1"/>
</dbReference>
<evidence type="ECO:0000313" key="3">
    <source>
        <dbReference type="Proteomes" id="UP000025238"/>
    </source>
</evidence>
<proteinExistence type="predicted"/>
<feature type="transmembrane region" description="Helical" evidence="1">
    <location>
        <begin position="21"/>
        <end position="45"/>
    </location>
</feature>
<protein>
    <recommendedName>
        <fullName evidence="4">DUF2254 domain-containing protein</fullName>
    </recommendedName>
</protein>
<feature type="transmembrane region" description="Helical" evidence="1">
    <location>
        <begin position="65"/>
        <end position="91"/>
    </location>
</feature>
<evidence type="ECO:0000313" key="2">
    <source>
        <dbReference type="EMBL" id="AHY43442.1"/>
    </source>
</evidence>
<evidence type="ECO:0000256" key="1">
    <source>
        <dbReference type="SAM" id="Phobius"/>
    </source>
</evidence>
<name>A0A023WTA8_STUST</name>
<sequence length="441" mass="49198">MSALTNRLFRLYHRVTGSIAFYPTLIALSLGILCVVTILLEMTWLQPYKEDLDLGLVKNAENARLILGTLVGGIISLMVFSFSMVMVVLNSAASSLSPRVIPGLISSRSHQIVLGVYLGTIINSLMLISTIQEGDDINVPSLGIFLALGLAVICLCLFVYFIRSISLSIQVDFILNRVYKQTHAQLQQRLERLEHCEVADWPDDSGWQTIRARRSGYFKALNAAAAQDLLNEQDACMTVQVHYGFFVMPGHPLIRLSRELDEQCVAQLLDCFDFYVEEYAHRHFFFGFKQIIEIAVRALSPGINDPGTAIKAIDMMGVLLSERMRLPDHDVAPEQGAPRIYLREFDLHQMLLLAFGSLRAYGKEDLQVLLSLLQACKNLLFSATNAGDERVILRHAQAILEQAAVSLDGALDRQAVAEAVRLLNQAVRHAEPLENTLTRES</sequence>
<dbReference type="AlphaFoldDB" id="A0A023WTA8"/>
<dbReference type="KEGG" id="pstu:UIB01_13515"/>
<gene>
    <name evidence="2" type="ORF">UIB01_13515</name>
</gene>
<organism evidence="2 3">
    <name type="scientific">Stutzerimonas stutzeri</name>
    <name type="common">Pseudomonas stutzeri</name>
    <dbReference type="NCBI Taxonomy" id="316"/>
    <lineage>
        <taxon>Bacteria</taxon>
        <taxon>Pseudomonadati</taxon>
        <taxon>Pseudomonadota</taxon>
        <taxon>Gammaproteobacteria</taxon>
        <taxon>Pseudomonadales</taxon>
        <taxon>Pseudomonadaceae</taxon>
        <taxon>Stutzerimonas</taxon>
    </lineage>
</organism>
<dbReference type="EMBL" id="CP007509">
    <property type="protein sequence ID" value="AHY43442.1"/>
    <property type="molecule type" value="Genomic_DNA"/>
</dbReference>
<reference evidence="2 3" key="1">
    <citation type="submission" date="2014-03" db="EMBL/GenBank/DDBJ databases">
        <title>Complete genome sequence of Pseudomonas stutzeri 19SMN4.</title>
        <authorList>
            <person name="Brunet-Galmes I."/>
            <person name="Nogales B."/>
            <person name="Busquets A."/>
            <person name="Pena A."/>
            <person name="Gomila M."/>
            <person name="Garcia-Valdes E."/>
            <person name="Lalucat J."/>
            <person name="Bennasar A."/>
            <person name="Bosch R."/>
        </authorList>
    </citation>
    <scope>NUCLEOTIDE SEQUENCE [LARGE SCALE GENOMIC DNA]</scope>
    <source>
        <strain evidence="2 3">19SMN4</strain>
    </source>
</reference>
<dbReference type="Proteomes" id="UP000025238">
    <property type="component" value="Chromosome"/>
</dbReference>
<dbReference type="OrthoDB" id="2955631at2"/>